<evidence type="ECO:0000259" key="2">
    <source>
        <dbReference type="PROSITE" id="PS50110"/>
    </source>
</evidence>
<organism evidence="3 4">
    <name type="scientific">Brucella pseudogrignonensis</name>
    <dbReference type="NCBI Taxonomy" id="419475"/>
    <lineage>
        <taxon>Bacteria</taxon>
        <taxon>Pseudomonadati</taxon>
        <taxon>Pseudomonadota</taxon>
        <taxon>Alphaproteobacteria</taxon>
        <taxon>Hyphomicrobiales</taxon>
        <taxon>Brucellaceae</taxon>
        <taxon>Brucella/Ochrobactrum group</taxon>
        <taxon>Brucella</taxon>
    </lineage>
</organism>
<keyword evidence="4" id="KW-1185">Reference proteome</keyword>
<proteinExistence type="predicted"/>
<keyword evidence="1" id="KW-0597">Phosphoprotein</keyword>
<dbReference type="Pfam" id="PF00072">
    <property type="entry name" value="Response_reg"/>
    <property type="match status" value="1"/>
</dbReference>
<evidence type="ECO:0000256" key="1">
    <source>
        <dbReference type="PROSITE-ProRule" id="PRU00169"/>
    </source>
</evidence>
<name>A0ABU1MB74_9HYPH</name>
<dbReference type="EMBL" id="JAVDQT010000005">
    <property type="protein sequence ID" value="MDR6433279.1"/>
    <property type="molecule type" value="Genomic_DNA"/>
</dbReference>
<evidence type="ECO:0000313" key="3">
    <source>
        <dbReference type="EMBL" id="MDR6433279.1"/>
    </source>
</evidence>
<comment type="caution">
    <text evidence="3">The sequence shown here is derived from an EMBL/GenBank/DDBJ whole genome shotgun (WGS) entry which is preliminary data.</text>
</comment>
<dbReference type="GO" id="GO:0003677">
    <property type="term" value="F:DNA binding"/>
    <property type="evidence" value="ECO:0007669"/>
    <property type="project" value="UniProtKB-KW"/>
</dbReference>
<dbReference type="InterPro" id="IPR001789">
    <property type="entry name" value="Sig_transdc_resp-reg_receiver"/>
</dbReference>
<dbReference type="RefSeq" id="WP_310013951.1">
    <property type="nucleotide sequence ID" value="NZ_JAVDQT010000005.1"/>
</dbReference>
<gene>
    <name evidence="3" type="ORF">J2782_003025</name>
</gene>
<dbReference type="SMART" id="SM00448">
    <property type="entry name" value="REC"/>
    <property type="match status" value="1"/>
</dbReference>
<accession>A0ABU1MB74</accession>
<keyword evidence="3" id="KW-0238">DNA-binding</keyword>
<feature type="domain" description="Response regulatory" evidence="2">
    <location>
        <begin position="14"/>
        <end position="126"/>
    </location>
</feature>
<feature type="modified residue" description="4-aspartylphosphate" evidence="1">
    <location>
        <position position="64"/>
    </location>
</feature>
<dbReference type="InterPro" id="IPR011006">
    <property type="entry name" value="CheY-like_superfamily"/>
</dbReference>
<protein>
    <submittedName>
        <fullName evidence="3">DNA-binding response OmpR family regulator</fullName>
    </submittedName>
</protein>
<dbReference type="Gene3D" id="3.40.50.2300">
    <property type="match status" value="1"/>
</dbReference>
<evidence type="ECO:0000313" key="4">
    <source>
        <dbReference type="Proteomes" id="UP001184614"/>
    </source>
</evidence>
<dbReference type="PROSITE" id="PS50110">
    <property type="entry name" value="RESPONSE_REGULATORY"/>
    <property type="match status" value="1"/>
</dbReference>
<sequence>MSKVTVDDIKNKDLILVVEDEMFIAMEIEQALEDGGFLVQGPVGSVSSALDLLDHESPYAAVLDFNLGREKVTPVALKLQSRGIPFVLTSATSDTELARYGILAAATNMGKPTDMKRLVEAVRAFKK</sequence>
<reference evidence="3 4" key="1">
    <citation type="submission" date="2023-07" db="EMBL/GenBank/DDBJ databases">
        <title>Sorghum-associated microbial communities from plants grown in Nebraska, USA.</title>
        <authorList>
            <person name="Schachtman D."/>
        </authorList>
    </citation>
    <scope>NUCLEOTIDE SEQUENCE [LARGE SCALE GENOMIC DNA]</scope>
    <source>
        <strain evidence="3 4">DS1730</strain>
    </source>
</reference>
<dbReference type="Proteomes" id="UP001184614">
    <property type="component" value="Unassembled WGS sequence"/>
</dbReference>
<dbReference type="SUPFAM" id="SSF52172">
    <property type="entry name" value="CheY-like"/>
    <property type="match status" value="1"/>
</dbReference>